<dbReference type="Proteomes" id="UP000001072">
    <property type="component" value="Unassembled WGS sequence"/>
</dbReference>
<gene>
    <name evidence="2" type="ORF">MELLADRAFT_101236</name>
</gene>
<reference evidence="3" key="1">
    <citation type="journal article" date="2011" name="Proc. Natl. Acad. Sci. U.S.A.">
        <title>Obligate biotrophy features unraveled by the genomic analysis of rust fungi.</title>
        <authorList>
            <person name="Duplessis S."/>
            <person name="Cuomo C.A."/>
            <person name="Lin Y.-C."/>
            <person name="Aerts A."/>
            <person name="Tisserant E."/>
            <person name="Veneault-Fourrey C."/>
            <person name="Joly D.L."/>
            <person name="Hacquard S."/>
            <person name="Amselem J."/>
            <person name="Cantarel B.L."/>
            <person name="Chiu R."/>
            <person name="Coutinho P.M."/>
            <person name="Feau N."/>
            <person name="Field M."/>
            <person name="Frey P."/>
            <person name="Gelhaye E."/>
            <person name="Goldberg J."/>
            <person name="Grabherr M.G."/>
            <person name="Kodira C.D."/>
            <person name="Kohler A."/>
            <person name="Kuees U."/>
            <person name="Lindquist E.A."/>
            <person name="Lucas S.M."/>
            <person name="Mago R."/>
            <person name="Mauceli E."/>
            <person name="Morin E."/>
            <person name="Murat C."/>
            <person name="Pangilinan J.L."/>
            <person name="Park R."/>
            <person name="Pearson M."/>
            <person name="Quesneville H."/>
            <person name="Rouhier N."/>
            <person name="Sakthikumar S."/>
            <person name="Salamov A.A."/>
            <person name="Schmutz J."/>
            <person name="Selles B."/>
            <person name="Shapiro H."/>
            <person name="Tanguay P."/>
            <person name="Tuskan G.A."/>
            <person name="Henrissat B."/>
            <person name="Van de Peer Y."/>
            <person name="Rouze P."/>
            <person name="Ellis J.G."/>
            <person name="Dodds P.N."/>
            <person name="Schein J.E."/>
            <person name="Zhong S."/>
            <person name="Hamelin R.C."/>
            <person name="Grigoriev I.V."/>
            <person name="Szabo L.J."/>
            <person name="Martin F."/>
        </authorList>
    </citation>
    <scope>NUCLEOTIDE SEQUENCE [LARGE SCALE GENOMIC DNA]</scope>
    <source>
        <strain evidence="3">98AG31 / pathotype 3-4-7</strain>
    </source>
</reference>
<evidence type="ECO:0000313" key="2">
    <source>
        <dbReference type="EMBL" id="EGG13063.1"/>
    </source>
</evidence>
<evidence type="ECO:0000256" key="1">
    <source>
        <dbReference type="SAM" id="MobiDB-lite"/>
    </source>
</evidence>
<dbReference type="RefSeq" id="XP_007404001.1">
    <property type="nucleotide sequence ID" value="XM_007403939.1"/>
</dbReference>
<dbReference type="HOGENOM" id="CLU_505348_0_0_1"/>
<dbReference type="EMBL" id="GL883090">
    <property type="protein sequence ID" value="EGG13063.1"/>
    <property type="molecule type" value="Genomic_DNA"/>
</dbReference>
<dbReference type="AlphaFoldDB" id="F4R430"/>
<dbReference type="InParanoid" id="F4R430"/>
<feature type="compositionally biased region" description="Basic and acidic residues" evidence="1">
    <location>
        <begin position="54"/>
        <end position="69"/>
    </location>
</feature>
<name>F4R430_MELLP</name>
<evidence type="ECO:0000313" key="3">
    <source>
        <dbReference type="Proteomes" id="UP000001072"/>
    </source>
</evidence>
<dbReference type="KEGG" id="mlr:MELLADRAFT_101236"/>
<sequence>MTQEESNLDFLTIHLQPHLWPWKGREMNRQTLEDSETTATAMEENKGGQIEETGMKLREGSKKKDKENLAENSNEPGHILTEGKHFSDQKVLSVEGTSFQYPSTGKTDTFSDENTRMAEEKATSTVTDPFTHLKKYPGIKVVFKTKKTKEELMKDELLNVLADLKAQGESSGHMNMKVPTAQLKRVVELENLMEQAGWNEVWSKFHDYFEEITWRYWKRSIKAQLQQTKLIEGWKLIKNSASDELRTCMKLLQAEEYWPVFSGIKYKTYTNALNLIREMQVKNNGNDYKELCRLIPPKLLQHRLSRMEYMSQRPKIISNWYSYEEIKLKQEQGYDTLLIMMIEEALDIATQLESENWSSKMKDKKIWEVFAKLFRVMGGEIHGCDEVDDTSITGHKNYKSTYWPPSIECELFTCGSTPQSHRFRKAFHIALRNLGEIKHIYKDSMNDASFFRLIRMAGDWSLADILLGVHNGVDLKTFKAYRYLAKSNHHPYIQASKLDKEKLAVKQVYNFQRFLHARMELKKEGKISFYRPLESLRVL</sequence>
<feature type="region of interest" description="Disordered" evidence="1">
    <location>
        <begin position="54"/>
        <end position="79"/>
    </location>
</feature>
<dbReference type="GeneID" id="18921312"/>
<accession>F4R430</accession>
<organism evidence="3">
    <name type="scientific">Melampsora larici-populina (strain 98AG31 / pathotype 3-4-7)</name>
    <name type="common">Poplar leaf rust fungus</name>
    <dbReference type="NCBI Taxonomy" id="747676"/>
    <lineage>
        <taxon>Eukaryota</taxon>
        <taxon>Fungi</taxon>
        <taxon>Dikarya</taxon>
        <taxon>Basidiomycota</taxon>
        <taxon>Pucciniomycotina</taxon>
        <taxon>Pucciniomycetes</taxon>
        <taxon>Pucciniales</taxon>
        <taxon>Melampsoraceae</taxon>
        <taxon>Melampsora</taxon>
    </lineage>
</organism>
<protein>
    <submittedName>
        <fullName evidence="2">Uncharacterized protein</fullName>
    </submittedName>
</protein>
<keyword evidence="3" id="KW-1185">Reference proteome</keyword>
<dbReference type="VEuPathDB" id="FungiDB:MELLADRAFT_101236"/>
<dbReference type="OrthoDB" id="10398173at2759"/>
<proteinExistence type="predicted"/>